<dbReference type="Gene3D" id="3.40.640.10">
    <property type="entry name" value="Type I PLP-dependent aspartate aminotransferase-like (Major domain)"/>
    <property type="match status" value="1"/>
</dbReference>
<dbReference type="GO" id="GO:0008483">
    <property type="term" value="F:transaminase activity"/>
    <property type="evidence" value="ECO:0007669"/>
    <property type="project" value="UniProtKB-KW"/>
</dbReference>
<evidence type="ECO:0000256" key="1">
    <source>
        <dbReference type="ARBA" id="ARBA00008954"/>
    </source>
</evidence>
<evidence type="ECO:0000256" key="2">
    <source>
        <dbReference type="ARBA" id="ARBA00022898"/>
    </source>
</evidence>
<proteinExistence type="inferred from homology"/>
<protein>
    <submittedName>
        <fullName evidence="4">Aspartate aminotransferase family protein</fullName>
    </submittedName>
</protein>
<dbReference type="PANTHER" id="PTHR45688:SF13">
    <property type="entry name" value="ALANINE--GLYOXYLATE AMINOTRANSFERASE 2-LIKE"/>
    <property type="match status" value="1"/>
</dbReference>
<gene>
    <name evidence="4" type="ORF">QGM71_06915</name>
</gene>
<reference evidence="4 5" key="1">
    <citation type="journal article" date="2024" name="Int. J. Syst. Evol. Microbiol.">
        <title>Virgibacillus tibetensis sp. nov., isolated from salt lake on the Tibetan Plateau of China.</title>
        <authorList>
            <person name="Phurbu D."/>
            <person name="Liu Z.-X."/>
            <person name="Wang R."/>
            <person name="Zheng Y.-Y."/>
            <person name="Liu H.-C."/>
            <person name="Zhou Y.-G."/>
            <person name="Yu Y.-J."/>
            <person name="Li A.-H."/>
        </authorList>
    </citation>
    <scope>NUCLEOTIDE SEQUENCE [LARGE SCALE GENOMIC DNA]</scope>
    <source>
        <strain evidence="4 5">C22-A2</strain>
    </source>
</reference>
<comment type="similarity">
    <text evidence="1 3">Belongs to the class-III pyridoxal-phosphate-dependent aminotransferase family.</text>
</comment>
<dbReference type="Gene3D" id="3.90.1150.10">
    <property type="entry name" value="Aspartate Aminotransferase, domain 1"/>
    <property type="match status" value="1"/>
</dbReference>
<dbReference type="SUPFAM" id="SSF53383">
    <property type="entry name" value="PLP-dependent transferases"/>
    <property type="match status" value="1"/>
</dbReference>
<evidence type="ECO:0000313" key="4">
    <source>
        <dbReference type="EMBL" id="MEC5423232.1"/>
    </source>
</evidence>
<dbReference type="InterPro" id="IPR005814">
    <property type="entry name" value="Aminotrans_3"/>
</dbReference>
<dbReference type="InterPro" id="IPR049704">
    <property type="entry name" value="Aminotrans_3_PPA_site"/>
</dbReference>
<dbReference type="InterPro" id="IPR015421">
    <property type="entry name" value="PyrdxlP-dep_Trfase_major"/>
</dbReference>
<dbReference type="InterPro" id="IPR015422">
    <property type="entry name" value="PyrdxlP-dep_Trfase_small"/>
</dbReference>
<evidence type="ECO:0000313" key="5">
    <source>
        <dbReference type="Proteomes" id="UP001335737"/>
    </source>
</evidence>
<keyword evidence="5" id="KW-1185">Reference proteome</keyword>
<organism evidence="4 5">
    <name type="scientific">Virgibacillus tibetensis</name>
    <dbReference type="NCBI Taxonomy" id="3042313"/>
    <lineage>
        <taxon>Bacteria</taxon>
        <taxon>Bacillati</taxon>
        <taxon>Bacillota</taxon>
        <taxon>Bacilli</taxon>
        <taxon>Bacillales</taxon>
        <taxon>Bacillaceae</taxon>
        <taxon>Virgibacillus</taxon>
    </lineage>
</organism>
<dbReference type="CDD" id="cd00610">
    <property type="entry name" value="OAT_like"/>
    <property type="match status" value="1"/>
</dbReference>
<keyword evidence="4" id="KW-0032">Aminotransferase</keyword>
<dbReference type="PANTHER" id="PTHR45688">
    <property type="match status" value="1"/>
</dbReference>
<sequence length="443" mass="48446">MNSEELLQADSKIISNALKIRFYPITVKAAKGTKIIDHQDKEYLDLTAGWAVANTGYGDKRVADKLQEQYEALSFTTQLSAPEENMVHLAEKLISIIPGDFEKKVWFGHSGSDANECIAKLVPLSQNKPRMLSFMGGYHGQTLGSMSLSGHPAQSKFIGSGNVVKVPYPNPYRPLFGSKENLTGNIIDFIESEVFTTISPPEDTAGIVVEGIQSDGGLVVPPDDFLPELKKLCEDHNIYLIMDEVKVGLGRTGEWFSFDHASVAPDAVVLGKPLGGGMPISAVVGRKDILDAGTAVHMFTASGNPLSSAAALETLSIIKEEKLIRNAKEIGEYFSQQLCELQARYEIIGDVRGKGLAIGVELVEDGETKTPAIEETAAVCYRSYELGLLVYYVGIHSNVIEITPPLTITKEEVDFSISVLDQAFKDLEEKKIDIEKVRKYSGW</sequence>
<dbReference type="Pfam" id="PF00202">
    <property type="entry name" value="Aminotran_3"/>
    <property type="match status" value="1"/>
</dbReference>
<keyword evidence="4" id="KW-0808">Transferase</keyword>
<evidence type="ECO:0000256" key="3">
    <source>
        <dbReference type="RuleBase" id="RU003560"/>
    </source>
</evidence>
<dbReference type="InterPro" id="IPR015424">
    <property type="entry name" value="PyrdxlP-dep_Trfase"/>
</dbReference>
<dbReference type="EMBL" id="JARZFX010000002">
    <property type="protein sequence ID" value="MEC5423232.1"/>
    <property type="molecule type" value="Genomic_DNA"/>
</dbReference>
<name>A0ABU6KD18_9BACI</name>
<dbReference type="Proteomes" id="UP001335737">
    <property type="component" value="Unassembled WGS sequence"/>
</dbReference>
<comment type="caution">
    <text evidence="4">The sequence shown here is derived from an EMBL/GenBank/DDBJ whole genome shotgun (WGS) entry which is preliminary data.</text>
</comment>
<keyword evidence="2 3" id="KW-0663">Pyridoxal phosphate</keyword>
<dbReference type="PIRSF" id="PIRSF000521">
    <property type="entry name" value="Transaminase_4ab_Lys_Orn"/>
    <property type="match status" value="1"/>
</dbReference>
<accession>A0ABU6KD18</accession>
<dbReference type="RefSeq" id="WP_327606790.1">
    <property type="nucleotide sequence ID" value="NZ_JARZFX010000002.1"/>
</dbReference>
<dbReference type="PROSITE" id="PS00600">
    <property type="entry name" value="AA_TRANSFER_CLASS_3"/>
    <property type="match status" value="1"/>
</dbReference>